<dbReference type="RefSeq" id="WP_055183322.1">
    <property type="nucleotide sequence ID" value="NZ_JBAMOG010000020.1"/>
</dbReference>
<sequence length="246" mass="28295">MITYFMQLNVKLLFVLILFGFIMGQTRHAAIQNFSNKNRSYLILDFFNLVGTPVHEIGHLLFGLIFGYKIDQICLYRTTKKALHSGGTLGFVKMHHENRSFLQKLQGDFGQFFISIGPLLFGPCLIYIISLFLPENVRTLPLSFQQNWTIFFKALQQLQASDIIFLFIFLYIIMGISLNMELSRQDLHLACKGLLFLEVFFLILSGLSVLFHWNLQYGIDILFRWNLLISSVGIISALIANLISLI</sequence>
<dbReference type="Proteomes" id="UP000095390">
    <property type="component" value="Unassembled WGS sequence"/>
</dbReference>
<feature type="transmembrane region" description="Helical" evidence="1">
    <location>
        <begin position="225"/>
        <end position="245"/>
    </location>
</feature>
<feature type="transmembrane region" description="Helical" evidence="1">
    <location>
        <begin position="163"/>
        <end position="182"/>
    </location>
</feature>
<keyword evidence="1" id="KW-0812">Transmembrane</keyword>
<evidence type="ECO:0000313" key="3">
    <source>
        <dbReference type="Proteomes" id="UP000095390"/>
    </source>
</evidence>
<accession>A0A173UY31</accession>
<reference evidence="2 3" key="1">
    <citation type="submission" date="2015-09" db="EMBL/GenBank/DDBJ databases">
        <authorList>
            <consortium name="Pathogen Informatics"/>
        </authorList>
    </citation>
    <scope>NUCLEOTIDE SEQUENCE [LARGE SCALE GENOMIC DNA]</scope>
    <source>
        <strain evidence="2 3">2789STDY5834966</strain>
    </source>
</reference>
<evidence type="ECO:0000313" key="2">
    <source>
        <dbReference type="EMBL" id="CUN19280.1"/>
    </source>
</evidence>
<organism evidence="2 3">
    <name type="scientific">Anaerobutyricum hallii</name>
    <dbReference type="NCBI Taxonomy" id="39488"/>
    <lineage>
        <taxon>Bacteria</taxon>
        <taxon>Bacillati</taxon>
        <taxon>Bacillota</taxon>
        <taxon>Clostridia</taxon>
        <taxon>Lachnospirales</taxon>
        <taxon>Lachnospiraceae</taxon>
        <taxon>Anaerobutyricum</taxon>
    </lineage>
</organism>
<protein>
    <submittedName>
        <fullName evidence="2">Uncharacterized protein</fullName>
    </submittedName>
</protein>
<keyword evidence="1" id="KW-1133">Transmembrane helix</keyword>
<dbReference type="AlphaFoldDB" id="A0A173UY31"/>
<evidence type="ECO:0000256" key="1">
    <source>
        <dbReference type="SAM" id="Phobius"/>
    </source>
</evidence>
<proteinExistence type="predicted"/>
<name>A0A173UY31_9FIRM</name>
<keyword evidence="1" id="KW-0472">Membrane</keyword>
<feature type="transmembrane region" description="Helical" evidence="1">
    <location>
        <begin position="53"/>
        <end position="70"/>
    </location>
</feature>
<feature type="transmembrane region" description="Helical" evidence="1">
    <location>
        <begin position="109"/>
        <end position="133"/>
    </location>
</feature>
<gene>
    <name evidence="2" type="ORF">ERS852578_02784</name>
</gene>
<dbReference type="EMBL" id="CYYC01000051">
    <property type="protein sequence ID" value="CUN19280.1"/>
    <property type="molecule type" value="Genomic_DNA"/>
</dbReference>
<feature type="transmembrane region" description="Helical" evidence="1">
    <location>
        <begin position="194"/>
        <end position="213"/>
    </location>
</feature>